<feature type="domain" description="LOR/SDH bifunctional enzyme conserved" evidence="2">
    <location>
        <begin position="23"/>
        <end position="54"/>
    </location>
</feature>
<proteinExistence type="predicted"/>
<protein>
    <submittedName>
        <fullName evidence="3">Alpha-aminoadipic semialdehyde synthase</fullName>
    </submittedName>
</protein>
<dbReference type="AlphaFoldDB" id="A0A2U1KYA1"/>
<dbReference type="EMBL" id="PKPP01012855">
    <property type="protein sequence ID" value="PWA41746.1"/>
    <property type="molecule type" value="Genomic_DNA"/>
</dbReference>
<evidence type="ECO:0000313" key="4">
    <source>
        <dbReference type="Proteomes" id="UP000245207"/>
    </source>
</evidence>
<gene>
    <name evidence="3" type="ORF">CTI12_AA551090</name>
</gene>
<sequence length="65" mass="7453">MGGFWTYYVLLKKMQGHVFKLGEVSISGHLFGRFLIKEALDIIEAAGCSFHLVKWVKDEMCCLQE</sequence>
<comment type="caution">
    <text evidence="3">The sequence shown here is derived from an EMBL/GenBank/DDBJ whole genome shotgun (WGS) entry which is preliminary data.</text>
</comment>
<dbReference type="InterPro" id="IPR043009">
    <property type="entry name" value="LOR/SDH_bifunc_enz_cons_dom_sf"/>
</dbReference>
<evidence type="ECO:0000313" key="3">
    <source>
        <dbReference type="EMBL" id="PWA41746.1"/>
    </source>
</evidence>
<evidence type="ECO:0000259" key="2">
    <source>
        <dbReference type="Pfam" id="PF04455"/>
    </source>
</evidence>
<organism evidence="3 4">
    <name type="scientific">Artemisia annua</name>
    <name type="common">Sweet wormwood</name>
    <dbReference type="NCBI Taxonomy" id="35608"/>
    <lineage>
        <taxon>Eukaryota</taxon>
        <taxon>Viridiplantae</taxon>
        <taxon>Streptophyta</taxon>
        <taxon>Embryophyta</taxon>
        <taxon>Tracheophyta</taxon>
        <taxon>Spermatophyta</taxon>
        <taxon>Magnoliopsida</taxon>
        <taxon>eudicotyledons</taxon>
        <taxon>Gunneridae</taxon>
        <taxon>Pentapetalae</taxon>
        <taxon>asterids</taxon>
        <taxon>campanulids</taxon>
        <taxon>Asterales</taxon>
        <taxon>Asteraceae</taxon>
        <taxon>Asteroideae</taxon>
        <taxon>Anthemideae</taxon>
        <taxon>Artemisiinae</taxon>
        <taxon>Artemisia</taxon>
    </lineage>
</organism>
<dbReference type="Gene3D" id="3.30.70.2690">
    <property type="entry name" value="LOR/SDH bifunctional enzyme, conserved domain"/>
    <property type="match status" value="1"/>
</dbReference>
<dbReference type="Proteomes" id="UP000245207">
    <property type="component" value="Unassembled WGS sequence"/>
</dbReference>
<keyword evidence="1" id="KW-0520">NAD</keyword>
<evidence type="ECO:0000256" key="1">
    <source>
        <dbReference type="ARBA" id="ARBA00023027"/>
    </source>
</evidence>
<accession>A0A2U1KYA1</accession>
<dbReference type="Pfam" id="PF04455">
    <property type="entry name" value="Saccharop_dh_N"/>
    <property type="match status" value="1"/>
</dbReference>
<name>A0A2U1KYA1_ARTAN</name>
<dbReference type="STRING" id="35608.A0A2U1KYA1"/>
<reference evidence="3 4" key="1">
    <citation type="journal article" date="2018" name="Mol. Plant">
        <title>The genome of Artemisia annua provides insight into the evolution of Asteraceae family and artemisinin biosynthesis.</title>
        <authorList>
            <person name="Shen Q."/>
            <person name="Zhang L."/>
            <person name="Liao Z."/>
            <person name="Wang S."/>
            <person name="Yan T."/>
            <person name="Shi P."/>
            <person name="Liu M."/>
            <person name="Fu X."/>
            <person name="Pan Q."/>
            <person name="Wang Y."/>
            <person name="Lv Z."/>
            <person name="Lu X."/>
            <person name="Zhang F."/>
            <person name="Jiang W."/>
            <person name="Ma Y."/>
            <person name="Chen M."/>
            <person name="Hao X."/>
            <person name="Li L."/>
            <person name="Tang Y."/>
            <person name="Lv G."/>
            <person name="Zhou Y."/>
            <person name="Sun X."/>
            <person name="Brodelius P.E."/>
            <person name="Rose J.K.C."/>
            <person name="Tang K."/>
        </authorList>
    </citation>
    <scope>NUCLEOTIDE SEQUENCE [LARGE SCALE GENOMIC DNA]</scope>
    <source>
        <strain evidence="4">cv. Huhao1</strain>
        <tissue evidence="3">Leaf</tissue>
    </source>
</reference>
<dbReference type="InterPro" id="IPR007545">
    <property type="entry name" value="LOR/SDH_bifunc_enz_cons_dom"/>
</dbReference>
<keyword evidence="4" id="KW-1185">Reference proteome</keyword>